<dbReference type="RefSeq" id="WP_376737653.1">
    <property type="nucleotide sequence ID" value="NZ_JAYMRS010000008.1"/>
</dbReference>
<feature type="region of interest" description="Disordered" evidence="1">
    <location>
        <begin position="582"/>
        <end position="605"/>
    </location>
</feature>
<reference evidence="2 3" key="1">
    <citation type="submission" date="2024-01" db="EMBL/GenBank/DDBJ databases">
        <title>Genome mining of biosynthetic gene clusters to explore secondary metabolites of Streptomyces sp.</title>
        <authorList>
            <person name="Baig A."/>
            <person name="Ajitkumar Shintre N."/>
            <person name="Kumar H."/>
            <person name="Anbarasu A."/>
            <person name="Ramaiah S."/>
        </authorList>
    </citation>
    <scope>NUCLEOTIDE SEQUENCE [LARGE SCALE GENOMIC DNA]</scope>
    <source>
        <strain evidence="2 3">A01</strain>
    </source>
</reference>
<evidence type="ECO:0000313" key="3">
    <source>
        <dbReference type="Proteomes" id="UP001585053"/>
    </source>
</evidence>
<comment type="caution">
    <text evidence="2">The sequence shown here is derived from an EMBL/GenBank/DDBJ whole genome shotgun (WGS) entry which is preliminary data.</text>
</comment>
<feature type="region of interest" description="Disordered" evidence="1">
    <location>
        <begin position="42"/>
        <end position="62"/>
    </location>
</feature>
<proteinExistence type="predicted"/>
<keyword evidence="3" id="KW-1185">Reference proteome</keyword>
<protein>
    <submittedName>
        <fullName evidence="2">Type I-C CRISPR-associated protein Cas8c/Csd1</fullName>
    </submittedName>
</protein>
<gene>
    <name evidence="2" type="primary">cas8c</name>
    <name evidence="2" type="ORF">VSQ78_19770</name>
</gene>
<feature type="compositionally biased region" description="Polar residues" evidence="1">
    <location>
        <begin position="592"/>
        <end position="605"/>
    </location>
</feature>
<organism evidence="2 3">
    <name type="scientific">Nocardiopsis alba</name>
    <dbReference type="NCBI Taxonomy" id="53437"/>
    <lineage>
        <taxon>Bacteria</taxon>
        <taxon>Bacillati</taxon>
        <taxon>Actinomycetota</taxon>
        <taxon>Actinomycetes</taxon>
        <taxon>Streptosporangiales</taxon>
        <taxon>Nocardiopsidaceae</taxon>
        <taxon>Nocardiopsis</taxon>
    </lineage>
</organism>
<dbReference type="EMBL" id="JAYMRS010000008">
    <property type="protein sequence ID" value="MFB8769953.1"/>
    <property type="molecule type" value="Genomic_DNA"/>
</dbReference>
<evidence type="ECO:0000256" key="1">
    <source>
        <dbReference type="SAM" id="MobiDB-lite"/>
    </source>
</evidence>
<evidence type="ECO:0000313" key="2">
    <source>
        <dbReference type="EMBL" id="MFB8769953.1"/>
    </source>
</evidence>
<sequence length="605" mass="67402">MLLTRLVEHAPHLDLPPVYYRHRRVRWLISLDIQGRMKSVDSAGHPELAPLTDRDSPKGTELATPYVYRSGAKPPPMLLVDTLQYVLAMPANDSDKAEAEAIRRNDAYIALLEQWAEHAADEPSAVAVLEFFHRKDHLNVSIPEGAKPSDTVALRVNGQWAHEAGSAAAVWRTTVAQRKGSDAGQGVCLACGHEGTLLDTIPEPVKAGAIPVADGKSRDTVLVSVNKTSQGRGGRIQLADIPICDGCGSTATAVLNSLLAADEHRYRTNDSVTVWWLKRPTRMRLLRSLREARPEDIRALYTELDQPHTGLENTRTDPNAFYALTLSANQSRVVVRDWLDVPLTKALAHARAWFEDHCIQDLWQEEPQYVALWRMARCLGRWKEEETGSGYVKGSEPPTAERTLLAMALRGPQHRPPVSLLQRLDQRIGADGHLDLPRMALLKLLLLRLHPQLRETVMPTLNSENTHPGVLCGRLFATFEQIQYLALRDPQTKKGPNTTIGDKYFTAAKARPLPMLEMIHDTAKSHLKKLWRDNPGAWNRLNLRLEELYTLLEGTPPPATLDVKGRALFTMGYYQQRAHDRAAATKAKATKNNGGDASPPTQDTE</sequence>
<dbReference type="InterPro" id="IPR010144">
    <property type="entry name" value="CRISPR-assoc_prot_Csd1-typ"/>
</dbReference>
<dbReference type="Pfam" id="PF09709">
    <property type="entry name" value="Cas_Csd1"/>
    <property type="match status" value="1"/>
</dbReference>
<dbReference type="Proteomes" id="UP001585053">
    <property type="component" value="Unassembled WGS sequence"/>
</dbReference>
<name>A0ABV5DZH5_9ACTN</name>
<accession>A0ABV5DZH5</accession>
<dbReference type="NCBIfam" id="TIGR01863">
    <property type="entry name" value="cas_Csd1"/>
    <property type="match status" value="1"/>
</dbReference>